<comment type="similarity">
    <text evidence="8">Belongs to the insect chemoreceptor superfamily. Gustatory receptor (GR) family.</text>
</comment>
<evidence type="ECO:0000256" key="2">
    <source>
        <dbReference type="ARBA" id="ARBA00022475"/>
    </source>
</evidence>
<evidence type="ECO:0000256" key="8">
    <source>
        <dbReference type="RuleBase" id="RU363108"/>
    </source>
</evidence>
<feature type="transmembrane region" description="Helical" evidence="8">
    <location>
        <begin position="363"/>
        <end position="388"/>
    </location>
</feature>
<dbReference type="GO" id="GO:0050909">
    <property type="term" value="P:sensory perception of taste"/>
    <property type="evidence" value="ECO:0007669"/>
    <property type="project" value="InterPro"/>
</dbReference>
<dbReference type="GO" id="GO:0007635">
    <property type="term" value="P:chemosensory behavior"/>
    <property type="evidence" value="ECO:0007669"/>
    <property type="project" value="TreeGrafter"/>
</dbReference>
<feature type="transmembrane region" description="Helical" evidence="8">
    <location>
        <begin position="440"/>
        <end position="467"/>
    </location>
</feature>
<dbReference type="Pfam" id="PF08395">
    <property type="entry name" value="7tm_7"/>
    <property type="match status" value="1"/>
</dbReference>
<evidence type="ECO:0000256" key="1">
    <source>
        <dbReference type="ARBA" id="ARBA00004651"/>
    </source>
</evidence>
<evidence type="ECO:0000313" key="9">
    <source>
        <dbReference type="EnsemblMetazoa" id="AFAF014253-PA"/>
    </source>
</evidence>
<dbReference type="GO" id="GO:0030425">
    <property type="term" value="C:dendrite"/>
    <property type="evidence" value="ECO:0007669"/>
    <property type="project" value="TreeGrafter"/>
</dbReference>
<dbReference type="EMBL" id="AXCN02000458">
    <property type="status" value="NOT_ANNOTATED_CDS"/>
    <property type="molecule type" value="Genomic_DNA"/>
</dbReference>
<protein>
    <recommendedName>
        <fullName evidence="8">Gustatory receptor</fullName>
    </recommendedName>
</protein>
<dbReference type="PANTHER" id="PTHR21143">
    <property type="entry name" value="INVERTEBRATE GUSTATORY RECEPTOR"/>
    <property type="match status" value="1"/>
</dbReference>
<dbReference type="Proteomes" id="UP000075886">
    <property type="component" value="Unassembled WGS sequence"/>
</dbReference>
<keyword evidence="7 8" id="KW-0807">Transducer</keyword>
<dbReference type="GO" id="GO:0043025">
    <property type="term" value="C:neuronal cell body"/>
    <property type="evidence" value="ECO:0007669"/>
    <property type="project" value="TreeGrafter"/>
</dbReference>
<keyword evidence="3 8" id="KW-0812">Transmembrane</keyword>
<keyword evidence="10" id="KW-1185">Reference proteome</keyword>
<evidence type="ECO:0000256" key="6">
    <source>
        <dbReference type="ARBA" id="ARBA00023170"/>
    </source>
</evidence>
<dbReference type="GO" id="GO:0007165">
    <property type="term" value="P:signal transduction"/>
    <property type="evidence" value="ECO:0007669"/>
    <property type="project" value="UniProtKB-KW"/>
</dbReference>
<evidence type="ECO:0000256" key="7">
    <source>
        <dbReference type="ARBA" id="ARBA00023224"/>
    </source>
</evidence>
<comment type="subcellular location">
    <subcellularLocation>
        <location evidence="1 8">Cell membrane</location>
        <topology evidence="1 8">Multi-pass membrane protein</topology>
    </subcellularLocation>
</comment>
<feature type="transmembrane region" description="Helical" evidence="8">
    <location>
        <begin position="93"/>
        <end position="113"/>
    </location>
</feature>
<feature type="transmembrane region" description="Helical" evidence="8">
    <location>
        <begin position="327"/>
        <end position="351"/>
    </location>
</feature>
<dbReference type="EnsemblMetazoa" id="AFAF014253-RA">
    <property type="protein sequence ID" value="AFAF014253-PA"/>
    <property type="gene ID" value="AFAF014253"/>
</dbReference>
<reference evidence="9" key="2">
    <citation type="submission" date="2020-05" db="UniProtKB">
        <authorList>
            <consortium name="EnsemblMetazoa"/>
        </authorList>
    </citation>
    <scope>IDENTIFICATION</scope>
    <source>
        <strain evidence="9">FAR1</strain>
    </source>
</reference>
<name>A0A182QPG8_9DIPT</name>
<evidence type="ECO:0000256" key="3">
    <source>
        <dbReference type="ARBA" id="ARBA00022692"/>
    </source>
</evidence>
<reference evidence="10" key="1">
    <citation type="submission" date="2014-01" db="EMBL/GenBank/DDBJ databases">
        <title>The Genome Sequence of Anopheles farauti FAR1 (V2).</title>
        <authorList>
            <consortium name="The Broad Institute Genomics Platform"/>
            <person name="Neafsey D.E."/>
            <person name="Besansky N."/>
            <person name="Howell P."/>
            <person name="Walton C."/>
            <person name="Young S.K."/>
            <person name="Zeng Q."/>
            <person name="Gargeya S."/>
            <person name="Fitzgerald M."/>
            <person name="Haas B."/>
            <person name="Abouelleil A."/>
            <person name="Allen A.W."/>
            <person name="Alvarado L."/>
            <person name="Arachchi H.M."/>
            <person name="Berlin A.M."/>
            <person name="Chapman S.B."/>
            <person name="Gainer-Dewar J."/>
            <person name="Goldberg J."/>
            <person name="Griggs A."/>
            <person name="Gujja S."/>
            <person name="Hansen M."/>
            <person name="Howarth C."/>
            <person name="Imamovic A."/>
            <person name="Ireland A."/>
            <person name="Larimer J."/>
            <person name="McCowan C."/>
            <person name="Murphy C."/>
            <person name="Pearson M."/>
            <person name="Poon T.W."/>
            <person name="Priest M."/>
            <person name="Roberts A."/>
            <person name="Saif S."/>
            <person name="Shea T."/>
            <person name="Sisk P."/>
            <person name="Sykes S."/>
            <person name="Wortman J."/>
            <person name="Nusbaum C."/>
            <person name="Birren B."/>
        </authorList>
    </citation>
    <scope>NUCLEOTIDE SEQUENCE [LARGE SCALE GENOMIC DNA]</scope>
    <source>
        <strain evidence="10">FAR1</strain>
    </source>
</reference>
<dbReference type="VEuPathDB" id="VectorBase:AFAF014253"/>
<evidence type="ECO:0000256" key="4">
    <source>
        <dbReference type="ARBA" id="ARBA00022989"/>
    </source>
</evidence>
<feature type="transmembrane region" description="Helical" evidence="8">
    <location>
        <begin position="190"/>
        <end position="214"/>
    </location>
</feature>
<feature type="transmembrane region" description="Helical" evidence="8">
    <location>
        <begin position="220"/>
        <end position="242"/>
    </location>
</feature>
<dbReference type="GO" id="GO:0030424">
    <property type="term" value="C:axon"/>
    <property type="evidence" value="ECO:0007669"/>
    <property type="project" value="TreeGrafter"/>
</dbReference>
<comment type="function">
    <text evidence="8">Gustatory receptor which mediates acceptance or avoidance behavior, depending on its substrates.</text>
</comment>
<evidence type="ECO:0000256" key="5">
    <source>
        <dbReference type="ARBA" id="ARBA00023136"/>
    </source>
</evidence>
<accession>A0A182QPG8</accession>
<dbReference type="GO" id="GO:0008049">
    <property type="term" value="P:male courtship behavior"/>
    <property type="evidence" value="ECO:0007669"/>
    <property type="project" value="TreeGrafter"/>
</dbReference>
<keyword evidence="6 8" id="KW-0675">Receptor</keyword>
<keyword evidence="5 8" id="KW-0472">Membrane</keyword>
<keyword evidence="4 8" id="KW-1133">Transmembrane helix</keyword>
<dbReference type="AlphaFoldDB" id="A0A182QPG8"/>
<evidence type="ECO:0000313" key="10">
    <source>
        <dbReference type="Proteomes" id="UP000075886"/>
    </source>
</evidence>
<sequence>MNRFPQLLGNASQLLLDQVAYKSIHESNRTALIIVNLLFVPYRGRFDEQEVMKSKMSFNSITSIIEMNIKFYRLIGLAPFELNTTRVRLSKPLCCAVGGFVALYWTSMVSSIATSNHANDRISRISNYFQLITNAIMLSAILLMPAFRLRNFAEITRALRKLEHDLRQMATTEDAIVCNIRQMARWNIGIVAGTLTLLLVVTGFDCYVTVIRGFIRVDYWIITILPQFVNVIAITQAVLLLLHINGRFRTLNELLQEEQHPIAGRKRYDNSSRIAVATGNIPKKISLHVIEVHGCGMDESSLKHLQLPKVLYRYNDLYDICKMLDRYFGLLFLLTFTSIFIVTTIQLYYSYTILYWFTGENGFTIWSLMVCINTISINLGVLLTIVLLCEKISNKTKHANDLLADLQLRGSRHMSSEEVIKLTVPFQAPNKVFKFSAMGFFLIDCNMLCGMIGAITTYLVIYIQFYILYADEVKKSTFVSRFHI</sequence>
<dbReference type="GO" id="GO:0005886">
    <property type="term" value="C:plasma membrane"/>
    <property type="evidence" value="ECO:0007669"/>
    <property type="project" value="UniProtKB-SubCell"/>
</dbReference>
<dbReference type="STRING" id="69004.A0A182QPG8"/>
<keyword evidence="2 8" id="KW-1003">Cell membrane</keyword>
<feature type="transmembrane region" description="Helical" evidence="8">
    <location>
        <begin position="125"/>
        <end position="147"/>
    </location>
</feature>
<dbReference type="InterPro" id="IPR013604">
    <property type="entry name" value="7TM_chemorcpt"/>
</dbReference>
<dbReference type="PANTHER" id="PTHR21143:SF104">
    <property type="entry name" value="GUSTATORY RECEPTOR 8A-RELATED"/>
    <property type="match status" value="1"/>
</dbReference>
<organism evidence="9 10">
    <name type="scientific">Anopheles farauti</name>
    <dbReference type="NCBI Taxonomy" id="69004"/>
    <lineage>
        <taxon>Eukaryota</taxon>
        <taxon>Metazoa</taxon>
        <taxon>Ecdysozoa</taxon>
        <taxon>Arthropoda</taxon>
        <taxon>Hexapoda</taxon>
        <taxon>Insecta</taxon>
        <taxon>Pterygota</taxon>
        <taxon>Neoptera</taxon>
        <taxon>Endopterygota</taxon>
        <taxon>Diptera</taxon>
        <taxon>Nematocera</taxon>
        <taxon>Culicoidea</taxon>
        <taxon>Culicidae</taxon>
        <taxon>Anophelinae</taxon>
        <taxon>Anopheles</taxon>
    </lineage>
</organism>
<proteinExistence type="inferred from homology"/>